<protein>
    <recommendedName>
        <fullName evidence="2">Histidine kinase/HSP90-like ATPase domain-containing protein</fullName>
    </recommendedName>
</protein>
<dbReference type="Proteomes" id="UP000186455">
    <property type="component" value="Unassembled WGS sequence"/>
</dbReference>
<dbReference type="EMBL" id="LFBV01000001">
    <property type="protein sequence ID" value="OKH95762.1"/>
    <property type="molecule type" value="Genomic_DNA"/>
</dbReference>
<comment type="caution">
    <text evidence="3">The sequence shown here is derived from an EMBL/GenBank/DDBJ whole genome shotgun (WGS) entry which is preliminary data.</text>
</comment>
<dbReference type="SUPFAM" id="SSF55874">
    <property type="entry name" value="ATPase domain of HSP90 chaperone/DNA topoisomerase II/histidine kinase"/>
    <property type="match status" value="1"/>
</dbReference>
<evidence type="ECO:0000313" key="4">
    <source>
        <dbReference type="Proteomes" id="UP000186455"/>
    </source>
</evidence>
<evidence type="ECO:0000313" key="3">
    <source>
        <dbReference type="EMBL" id="OKH95762.1"/>
    </source>
</evidence>
<evidence type="ECO:0000259" key="2">
    <source>
        <dbReference type="Pfam" id="PF13581"/>
    </source>
</evidence>
<dbReference type="Gene3D" id="3.30.565.10">
    <property type="entry name" value="Histidine kinase-like ATPase, C-terminal domain"/>
    <property type="match status" value="1"/>
</dbReference>
<dbReference type="InterPro" id="IPR050267">
    <property type="entry name" value="Anti-sigma-factor_SerPK"/>
</dbReference>
<evidence type="ECO:0000256" key="1">
    <source>
        <dbReference type="ARBA" id="ARBA00022527"/>
    </source>
</evidence>
<dbReference type="PANTHER" id="PTHR35526">
    <property type="entry name" value="ANTI-SIGMA-F FACTOR RSBW-RELATED"/>
    <property type="match status" value="1"/>
</dbReference>
<keyword evidence="1" id="KW-0808">Transferase</keyword>
<accession>A0A1Q4VD74</accession>
<name>A0A1Q4VD74_9ACTN</name>
<proteinExistence type="predicted"/>
<reference evidence="3 4" key="1">
    <citation type="submission" date="2015-06" db="EMBL/GenBank/DDBJ databases">
        <title>Cloning and characterization of the uncialamcin biosynthetic gene cluster.</title>
        <authorList>
            <person name="Yan X."/>
            <person name="Huang T."/>
            <person name="Ge H."/>
            <person name="Shen B."/>
        </authorList>
    </citation>
    <scope>NUCLEOTIDE SEQUENCE [LARGE SCALE GENOMIC DNA]</scope>
    <source>
        <strain evidence="3 4">DCA2648</strain>
    </source>
</reference>
<gene>
    <name evidence="3" type="ORF">AB852_03145</name>
</gene>
<sequence>MPHPHPLTLPASESYRFIAPNTPRAPRIARDWVGSLLRTTDHPALVDAARLCMSEVVTNAHRHTRTRLIHIEVTVGPDQVLVHVHDDQPRSLPVPELPRADQAESGRGLALVAAYADDWGATRYGECGERGGTGVGVKSVWFALAERGAAAR</sequence>
<dbReference type="AlphaFoldDB" id="A0A1Q4VD74"/>
<dbReference type="STRING" id="1048205.AB852_03145"/>
<dbReference type="InterPro" id="IPR036890">
    <property type="entry name" value="HATPase_C_sf"/>
</dbReference>
<dbReference type="GO" id="GO:0004674">
    <property type="term" value="F:protein serine/threonine kinase activity"/>
    <property type="evidence" value="ECO:0007669"/>
    <property type="project" value="UniProtKB-KW"/>
</dbReference>
<organism evidence="3 4">
    <name type="scientific">Streptomyces uncialis</name>
    <dbReference type="NCBI Taxonomy" id="1048205"/>
    <lineage>
        <taxon>Bacteria</taxon>
        <taxon>Bacillati</taxon>
        <taxon>Actinomycetota</taxon>
        <taxon>Actinomycetes</taxon>
        <taxon>Kitasatosporales</taxon>
        <taxon>Streptomycetaceae</taxon>
        <taxon>Streptomyces</taxon>
    </lineage>
</organism>
<feature type="domain" description="Histidine kinase/HSP90-like ATPase" evidence="2">
    <location>
        <begin position="20"/>
        <end position="121"/>
    </location>
</feature>
<dbReference type="RefSeq" id="WP_073783344.1">
    <property type="nucleotide sequence ID" value="NZ_LFBV01000001.1"/>
</dbReference>
<keyword evidence="1" id="KW-0418">Kinase</keyword>
<keyword evidence="4" id="KW-1185">Reference proteome</keyword>
<dbReference type="InterPro" id="IPR003594">
    <property type="entry name" value="HATPase_dom"/>
</dbReference>
<dbReference type="PANTHER" id="PTHR35526:SF3">
    <property type="entry name" value="ANTI-SIGMA-F FACTOR RSBW"/>
    <property type="match status" value="1"/>
</dbReference>
<dbReference type="Pfam" id="PF13581">
    <property type="entry name" value="HATPase_c_2"/>
    <property type="match status" value="1"/>
</dbReference>
<dbReference type="CDD" id="cd16936">
    <property type="entry name" value="HATPase_RsbW-like"/>
    <property type="match status" value="1"/>
</dbReference>
<keyword evidence="1" id="KW-0723">Serine/threonine-protein kinase</keyword>